<comment type="subcellular location">
    <subcellularLocation>
        <location evidence="1">Mitochondrion inner membrane</location>
    </subcellularLocation>
</comment>
<proteinExistence type="predicted"/>
<accession>A0A9P6VT64</accession>
<dbReference type="PANTHER" id="PTHR28268">
    <property type="entry name" value="MICOS SUBUNIT MIC26"/>
    <property type="match status" value="1"/>
</dbReference>
<dbReference type="InterPro" id="IPR019166">
    <property type="entry name" value="MIC26/MIC27"/>
</dbReference>
<dbReference type="OrthoDB" id="2399148at2759"/>
<evidence type="ECO:0000256" key="1">
    <source>
        <dbReference type="RuleBase" id="RU363021"/>
    </source>
</evidence>
<gene>
    <name evidence="2" type="ORF">C6P46_001302</name>
</gene>
<dbReference type="PANTHER" id="PTHR28268:SF1">
    <property type="entry name" value="MICOS SUBUNIT MIC26"/>
    <property type="match status" value="1"/>
</dbReference>
<keyword evidence="1" id="KW-0496">Mitochondrion</keyword>
<protein>
    <recommendedName>
        <fullName evidence="1">MICOS complex subunit</fullName>
    </recommendedName>
</protein>
<name>A0A9P6VT64_RHOMI</name>
<evidence type="ECO:0000313" key="3">
    <source>
        <dbReference type="Proteomes" id="UP000777482"/>
    </source>
</evidence>
<comment type="function">
    <text evidence="1">Component of the MICOS complex, a large protein complex of the mitochondrial inner membrane that plays crucial roles in the maintenance of crista junctions, inner membrane architecture, and formation of contact sites to the outer membrane.</text>
</comment>
<dbReference type="Proteomes" id="UP000777482">
    <property type="component" value="Unassembled WGS sequence"/>
</dbReference>
<reference evidence="2 3" key="1">
    <citation type="submission" date="2020-11" db="EMBL/GenBank/DDBJ databases">
        <title>Kefir isolates.</title>
        <authorList>
            <person name="Marcisauskas S."/>
            <person name="Kim Y."/>
            <person name="Blasche S."/>
        </authorList>
    </citation>
    <scope>NUCLEOTIDE SEQUENCE [LARGE SCALE GENOMIC DNA]</scope>
    <source>
        <strain evidence="2 3">KR</strain>
    </source>
</reference>
<dbReference type="Pfam" id="PF09769">
    <property type="entry name" value="ApoO"/>
    <property type="match status" value="1"/>
</dbReference>
<keyword evidence="3" id="KW-1185">Reference proteome</keyword>
<dbReference type="AlphaFoldDB" id="A0A9P6VT64"/>
<dbReference type="GO" id="GO:0044284">
    <property type="term" value="C:mitochondrial crista junction"/>
    <property type="evidence" value="ECO:0007669"/>
    <property type="project" value="TreeGrafter"/>
</dbReference>
<sequence>MATFAAKIAAGAFATASAGIAFAPALRADSPSPAPILARPADPEVLRSKLSIYDSPAEPAILVPVKSPLQDEVAAARVAATEAYSSIKEHTADVRQTWLGWEKQGESALKSVISDRDQLNPNALYVGIATLAGSIVGRNRFFLVRLALPPLFFIGSAAYFLPHSYAKAAEKAGVPQQWRDLRGRVDHAANEVKKVSQEQSGKP</sequence>
<dbReference type="GO" id="GO:0061617">
    <property type="term" value="C:MICOS complex"/>
    <property type="evidence" value="ECO:0007669"/>
    <property type="project" value="UniProtKB-UniRule"/>
</dbReference>
<organism evidence="2 3">
    <name type="scientific">Rhodotorula mucilaginosa</name>
    <name type="common">Yeast</name>
    <name type="synonym">Rhodotorula rubra</name>
    <dbReference type="NCBI Taxonomy" id="5537"/>
    <lineage>
        <taxon>Eukaryota</taxon>
        <taxon>Fungi</taxon>
        <taxon>Dikarya</taxon>
        <taxon>Basidiomycota</taxon>
        <taxon>Pucciniomycotina</taxon>
        <taxon>Microbotryomycetes</taxon>
        <taxon>Sporidiobolales</taxon>
        <taxon>Sporidiobolaceae</taxon>
        <taxon>Rhodotorula</taxon>
    </lineage>
</organism>
<dbReference type="InterPro" id="IPR033181">
    <property type="entry name" value="Mic26_fungi"/>
</dbReference>
<keyword evidence="1" id="KW-0472">Membrane</keyword>
<evidence type="ECO:0000313" key="2">
    <source>
        <dbReference type="EMBL" id="KAG0654963.1"/>
    </source>
</evidence>
<comment type="subunit">
    <text evidence="1">Component of the mitochondrial contact site and cristae organizing system (MICOS) complex.</text>
</comment>
<dbReference type="GO" id="GO:0042407">
    <property type="term" value="P:cristae formation"/>
    <property type="evidence" value="ECO:0007669"/>
    <property type="project" value="InterPro"/>
</dbReference>
<comment type="caution">
    <text evidence="2">The sequence shown here is derived from an EMBL/GenBank/DDBJ whole genome shotgun (WGS) entry which is preliminary data.</text>
</comment>
<dbReference type="EMBL" id="PUHQ01000133">
    <property type="protein sequence ID" value="KAG0654963.1"/>
    <property type="molecule type" value="Genomic_DNA"/>
</dbReference>
<keyword evidence="1" id="KW-0999">Mitochondrion inner membrane</keyword>